<dbReference type="STRING" id="288004.AL038_13205"/>
<gene>
    <name evidence="2" type="ORF">BLE401_11060</name>
</gene>
<feature type="domain" description="Transposase (putative) YhgA-like" evidence="1">
    <location>
        <begin position="5"/>
        <end position="202"/>
    </location>
</feature>
<evidence type="ECO:0000259" key="1">
    <source>
        <dbReference type="Pfam" id="PF04754"/>
    </source>
</evidence>
<reference evidence="3" key="1">
    <citation type="submission" date="2016-12" db="EMBL/GenBank/DDBJ databases">
        <title>Complete Genome Sequence of Beggiatoa leptomitiformis D-401.</title>
        <authorList>
            <person name="Fomenkov A."/>
            <person name="Vincze T."/>
            <person name="Grabovich M."/>
            <person name="Anton B.P."/>
            <person name="Dubinina G."/>
            <person name="Orlova M."/>
            <person name="Belousova E."/>
            <person name="Roberts R.J."/>
        </authorList>
    </citation>
    <scope>NUCLEOTIDE SEQUENCE [LARGE SCALE GENOMIC DNA]</scope>
    <source>
        <strain evidence="3">D-401</strain>
    </source>
</reference>
<dbReference type="InterPro" id="IPR006842">
    <property type="entry name" value="Transposase_31"/>
</dbReference>
<evidence type="ECO:0000313" key="2">
    <source>
        <dbReference type="EMBL" id="AUI69183.1"/>
    </source>
</evidence>
<dbReference type="AlphaFoldDB" id="A0A2N9YFE8"/>
<dbReference type="PANTHER" id="PTHR34611">
    <property type="match status" value="1"/>
</dbReference>
<dbReference type="KEGG" id="blep:AL038_13205"/>
<proteinExistence type="predicted"/>
<name>A0A2N9YFE8_9GAMM</name>
<accession>A0A2N9YFE8</accession>
<dbReference type="InterPro" id="IPR051699">
    <property type="entry name" value="Rpn/YhgA-like_nuclease"/>
</dbReference>
<dbReference type="PANTHER" id="PTHR34611:SF2">
    <property type="entry name" value="INACTIVE RECOMBINATION-PROMOTING NUCLEASE-LIKE PROTEIN RPNE-RELATED"/>
    <property type="match status" value="1"/>
</dbReference>
<dbReference type="Proteomes" id="UP000234271">
    <property type="component" value="Chromosome"/>
</dbReference>
<dbReference type="GO" id="GO:1990238">
    <property type="term" value="F:double-stranded DNA endonuclease activity"/>
    <property type="evidence" value="ECO:0007669"/>
    <property type="project" value="TreeGrafter"/>
</dbReference>
<dbReference type="EMBL" id="CP018889">
    <property type="protein sequence ID" value="AUI69183.1"/>
    <property type="molecule type" value="Genomic_DNA"/>
</dbReference>
<organism evidence="2 3">
    <name type="scientific">Beggiatoa leptomitoformis</name>
    <dbReference type="NCBI Taxonomy" id="288004"/>
    <lineage>
        <taxon>Bacteria</taxon>
        <taxon>Pseudomonadati</taxon>
        <taxon>Pseudomonadota</taxon>
        <taxon>Gammaproteobacteria</taxon>
        <taxon>Thiotrichales</taxon>
        <taxon>Thiotrichaceae</taxon>
        <taxon>Beggiatoa</taxon>
    </lineage>
</organism>
<dbReference type="OrthoDB" id="5620631at2"/>
<protein>
    <recommendedName>
        <fullName evidence="1">Transposase (putative) YhgA-like domain-containing protein</fullName>
    </recommendedName>
</protein>
<dbReference type="Pfam" id="PF04754">
    <property type="entry name" value="Transposase_31"/>
    <property type="match status" value="1"/>
</dbReference>
<keyword evidence="3" id="KW-1185">Reference proteome</keyword>
<sequence length="342" mass="40405">MPTLHDKGYKKLFSNKVFFRQLLESFVPEPWVQDIDFETCERLDKSFITDHYKETESDLIYKVKFKQQEAYIYVLLEFQSSVVWFMALRVLHYLCSFWLDYAESRPPVKKLPPIFPIVLYSGNKRWTAATELQNLLAHPDLLKAYTPNFRYFKIAENEYPQERLLQIQNLVSTLFLAETYPHDMELLKSQVLALFEDKTDKEAASLFLNWFIQLVVYNKRELSDYQTLETIYHDKLEARTMLEHAMDKERQRSFLLGKTEGLEAGITQGIRQGITQGITQGIVQGKAETLMRLLEIRFGQLTENQQARLYQLNPDELNQLLFNLFQTKIDSLADFWQVLETH</sequence>
<evidence type="ECO:0000313" key="3">
    <source>
        <dbReference type="Proteomes" id="UP000234271"/>
    </source>
</evidence>
<dbReference type="GO" id="GO:0006310">
    <property type="term" value="P:DNA recombination"/>
    <property type="evidence" value="ECO:0007669"/>
    <property type="project" value="TreeGrafter"/>
</dbReference>
<dbReference type="RefSeq" id="WP_062153551.1">
    <property type="nucleotide sequence ID" value="NZ_CP012373.2"/>
</dbReference>